<evidence type="ECO:0000256" key="1">
    <source>
        <dbReference type="SAM" id="Phobius"/>
    </source>
</evidence>
<feature type="transmembrane region" description="Helical" evidence="1">
    <location>
        <begin position="55"/>
        <end position="76"/>
    </location>
</feature>
<name>A0ABR6ZDB1_9BURK</name>
<gene>
    <name evidence="2" type="ORF">H8L47_19375</name>
</gene>
<reference evidence="2 3" key="1">
    <citation type="submission" date="2020-08" db="EMBL/GenBank/DDBJ databases">
        <title>Novel species isolated from subtropical streams in China.</title>
        <authorList>
            <person name="Lu H."/>
        </authorList>
    </citation>
    <scope>NUCLEOTIDE SEQUENCE [LARGE SCALE GENOMIC DNA]</scope>
    <source>
        <strain evidence="2 3">NL8W</strain>
    </source>
</reference>
<organism evidence="2 3">
    <name type="scientific">Undibacterium umbellatum</name>
    <dbReference type="NCBI Taxonomy" id="2762300"/>
    <lineage>
        <taxon>Bacteria</taxon>
        <taxon>Pseudomonadati</taxon>
        <taxon>Pseudomonadota</taxon>
        <taxon>Betaproteobacteria</taxon>
        <taxon>Burkholderiales</taxon>
        <taxon>Oxalobacteraceae</taxon>
        <taxon>Undibacterium</taxon>
    </lineage>
</organism>
<keyword evidence="3" id="KW-1185">Reference proteome</keyword>
<keyword evidence="1" id="KW-0472">Membrane</keyword>
<accession>A0ABR6ZDB1</accession>
<evidence type="ECO:0000313" key="2">
    <source>
        <dbReference type="EMBL" id="MBC3909732.1"/>
    </source>
</evidence>
<dbReference type="RefSeq" id="WP_186955247.1">
    <property type="nucleotide sequence ID" value="NZ_JACOFX010000011.1"/>
</dbReference>
<protein>
    <submittedName>
        <fullName evidence="2">Uncharacterized protein</fullName>
    </submittedName>
</protein>
<keyword evidence="1" id="KW-1133">Transmembrane helix</keyword>
<comment type="caution">
    <text evidence="2">The sequence shown here is derived from an EMBL/GenBank/DDBJ whole genome shotgun (WGS) entry which is preliminary data.</text>
</comment>
<proteinExistence type="predicted"/>
<evidence type="ECO:0000313" key="3">
    <source>
        <dbReference type="Proteomes" id="UP000646911"/>
    </source>
</evidence>
<dbReference type="Proteomes" id="UP000646911">
    <property type="component" value="Unassembled WGS sequence"/>
</dbReference>
<dbReference type="EMBL" id="JACOFX010000011">
    <property type="protein sequence ID" value="MBC3909732.1"/>
    <property type="molecule type" value="Genomic_DNA"/>
</dbReference>
<sequence>MWSLIKRHPYLIAIWTGIAWFCSQDYFGFAIYLLALPSLFYTIVQCAFNWRTIELRYKYILLFIMIVLAFMTVDVVHKYKDDKAKVYAEHIVGELEQYYKLYGKLPRSLNDIPALATQEKRPHMLFYLNEKNGPFLFYATSFAPFSGWNYDFEKRHWLYQHD</sequence>
<keyword evidence="1" id="KW-0812">Transmembrane</keyword>